<keyword evidence="2" id="KW-1185">Reference proteome</keyword>
<evidence type="ECO:0000313" key="2">
    <source>
        <dbReference type="Proteomes" id="UP001064048"/>
    </source>
</evidence>
<comment type="caution">
    <text evidence="1">The sequence shown here is derived from an EMBL/GenBank/DDBJ whole genome shotgun (WGS) entry which is preliminary data.</text>
</comment>
<protein>
    <submittedName>
        <fullName evidence="1">Uncharacterized protein</fullName>
    </submittedName>
</protein>
<reference evidence="1 2" key="1">
    <citation type="journal article" date="2022" name="Genome Biol. Evol.">
        <title>The Spruce Budworm Genome: Reconstructing the Evolutionary History of Antifreeze Proteins.</title>
        <authorList>
            <person name="Beliveau C."/>
            <person name="Gagne P."/>
            <person name="Picq S."/>
            <person name="Vernygora O."/>
            <person name="Keeling C.I."/>
            <person name="Pinkney K."/>
            <person name="Doucet D."/>
            <person name="Wen F."/>
            <person name="Johnston J.S."/>
            <person name="Maaroufi H."/>
            <person name="Boyle B."/>
            <person name="Laroche J."/>
            <person name="Dewar K."/>
            <person name="Juretic N."/>
            <person name="Blackburn G."/>
            <person name="Nisole A."/>
            <person name="Brunet B."/>
            <person name="Brandao M."/>
            <person name="Lumley L."/>
            <person name="Duan J."/>
            <person name="Quan G."/>
            <person name="Lucarotti C.J."/>
            <person name="Roe A.D."/>
            <person name="Sperling F.A.H."/>
            <person name="Levesque R.C."/>
            <person name="Cusson M."/>
        </authorList>
    </citation>
    <scope>NUCLEOTIDE SEQUENCE [LARGE SCALE GENOMIC DNA]</scope>
    <source>
        <strain evidence="1">Glfc:IPQL:Cfum</strain>
    </source>
</reference>
<evidence type="ECO:0000313" key="1">
    <source>
        <dbReference type="EMBL" id="KAI8423584.1"/>
    </source>
</evidence>
<accession>A0ACC0JHK4</accession>
<organism evidence="1 2">
    <name type="scientific">Choristoneura fumiferana</name>
    <name type="common">Spruce budworm moth</name>
    <name type="synonym">Archips fumiferana</name>
    <dbReference type="NCBI Taxonomy" id="7141"/>
    <lineage>
        <taxon>Eukaryota</taxon>
        <taxon>Metazoa</taxon>
        <taxon>Ecdysozoa</taxon>
        <taxon>Arthropoda</taxon>
        <taxon>Hexapoda</taxon>
        <taxon>Insecta</taxon>
        <taxon>Pterygota</taxon>
        <taxon>Neoptera</taxon>
        <taxon>Endopterygota</taxon>
        <taxon>Lepidoptera</taxon>
        <taxon>Glossata</taxon>
        <taxon>Ditrysia</taxon>
        <taxon>Tortricoidea</taxon>
        <taxon>Tortricidae</taxon>
        <taxon>Tortricinae</taxon>
        <taxon>Choristoneura</taxon>
    </lineage>
</organism>
<dbReference type="Proteomes" id="UP001064048">
    <property type="component" value="Chromosome 22"/>
</dbReference>
<proteinExistence type="predicted"/>
<sequence>MTTDPAFPNDKAPQNLKEIDVHDISYDTWRDIVISKQKEMTNDIEVQLKMFYNAIKELYRKQMNTTEMKNIINGHEKFDLLIFDANAFGALALKEIIKAPVIMISSLGPSTGHMEALGAPVHTFLYPNSLKKKINIPIHPKVKLFITQAGLQSTDEAINAGIPVIGVPMLMDQWYNAEHYVQHRVGLQLDILTLDADVVKNAVETVIKDPSYRQNIVKIRELISDQPMSPLDRAVWWTEHVLQHGGARHLRAPAANMPWTQYYELDLGLLVLGASLASLIGYCAHGMLAAGARRCLAPPCRSTCSVHHTVRSKGAKGGKWAGSTLEPKLMFRLNPGNGPKDITWNKPAGNGQVFGTLGSSDQGLFISATGAGKWNLDKNTEIFVALGPMALIFSSGMGLGTATVMIFVALGPMALIFSSGMGLGTATVMICLLGLAAACLAGGIESSGSHDQGSNSWKPSNAPAFDFSTLGNGPYLAGLGQDHQALSQGHDLGQSFGHDASGGQSFDHGANGVQSFGHDAGHGYEVSEQGQPKSFDVGHGAISSFGGSGQDFSGDSYLQAAHSFGKYGQGSFNAHGDNGGQGDGGHRQEAHGYSSGYSSEQNVELNGHNEEGNQHQQQGGPLGHTQAFILHDGGNDYGHGGQEASIHDLGVQGFGGHDFGGQQGHGFDGGLGHAEPFTVGEHTDEQHPVEVPLYKHVTVPVHRTVQVNVPKPILVGIPQPYPVKVPVNKPVAVPVETEISIPIEKVVPYPVVKHVPYPVEKHVPYKVEKTVHVHVPQPYPVKYTCWQMSTPTPKSIEDVRIVGGDDIDISEAPYQVSLVNRGQHSCGGTIISEDIIVTAAHCIYGSNPLNFQVRVGSSSSQEGGTLIQVADFMYHPKFSYTKMDSDIGLLKLKTPLEFSDTVKPIGMVGHGEEIDDGALTEVSGWGAIEEGGGKPRTLQKVSVPKVNEHVCNAAYAPMYSITPRMLCAGVPSGGKDACQGDSGGPLVHNGRLAGVVSWGIGCARPTYPGVYAKVSALRTWVDDNILFLKIKQLLRV</sequence>
<dbReference type="EMBL" id="CM046122">
    <property type="protein sequence ID" value="KAI8423584.1"/>
    <property type="molecule type" value="Genomic_DNA"/>
</dbReference>
<name>A0ACC0JHK4_CHOFU</name>
<gene>
    <name evidence="1" type="ORF">MSG28_012669</name>
</gene>